<evidence type="ECO:0000256" key="5">
    <source>
        <dbReference type="SAM" id="MobiDB-lite"/>
    </source>
</evidence>
<gene>
    <name evidence="7" type="ORF">D6T63_05560</name>
</gene>
<evidence type="ECO:0000313" key="7">
    <source>
        <dbReference type="EMBL" id="RJT82190.1"/>
    </source>
</evidence>
<dbReference type="Gene3D" id="3.40.50.300">
    <property type="entry name" value="P-loop containing nucleotide triphosphate hydrolases"/>
    <property type="match status" value="1"/>
</dbReference>
<feature type="region of interest" description="Disordered" evidence="5">
    <location>
        <begin position="260"/>
        <end position="299"/>
    </location>
</feature>
<feature type="domain" description="ABC transporter" evidence="6">
    <location>
        <begin position="17"/>
        <end position="251"/>
    </location>
</feature>
<dbReference type="SUPFAM" id="SSF52540">
    <property type="entry name" value="P-loop containing nucleoside triphosphate hydrolases"/>
    <property type="match status" value="1"/>
</dbReference>
<dbReference type="GO" id="GO:0005524">
    <property type="term" value="F:ATP binding"/>
    <property type="evidence" value="ECO:0007669"/>
    <property type="project" value="UniProtKB-KW"/>
</dbReference>
<keyword evidence="4 7" id="KW-0067">ATP-binding</keyword>
<dbReference type="PROSITE" id="PS00211">
    <property type="entry name" value="ABC_TRANSPORTER_1"/>
    <property type="match status" value="1"/>
</dbReference>
<dbReference type="GO" id="GO:0016887">
    <property type="term" value="F:ATP hydrolysis activity"/>
    <property type="evidence" value="ECO:0007669"/>
    <property type="project" value="InterPro"/>
</dbReference>
<evidence type="ECO:0000256" key="1">
    <source>
        <dbReference type="ARBA" id="ARBA00005417"/>
    </source>
</evidence>
<name>A0A3A5MEF6_9MICC</name>
<dbReference type="InterPro" id="IPR003439">
    <property type="entry name" value="ABC_transporter-like_ATP-bd"/>
</dbReference>
<dbReference type="FunFam" id="3.40.50.300:FF:000134">
    <property type="entry name" value="Iron-enterobactin ABC transporter ATP-binding protein"/>
    <property type="match status" value="1"/>
</dbReference>
<comment type="similarity">
    <text evidence="1">Belongs to the ABC transporter superfamily.</text>
</comment>
<dbReference type="Proteomes" id="UP000272560">
    <property type="component" value="Unassembled WGS sequence"/>
</dbReference>
<dbReference type="PANTHER" id="PTHR42734:SF5">
    <property type="entry name" value="IRON TRANSPORT SYSTEM ATP-BINDING PROTEIN HI_0361-RELATED"/>
    <property type="match status" value="1"/>
</dbReference>
<evidence type="ECO:0000259" key="6">
    <source>
        <dbReference type="PROSITE" id="PS50893"/>
    </source>
</evidence>
<dbReference type="InterPro" id="IPR017871">
    <property type="entry name" value="ABC_transporter-like_CS"/>
</dbReference>
<accession>A0A3A5MEF6</accession>
<dbReference type="PROSITE" id="PS50893">
    <property type="entry name" value="ABC_TRANSPORTER_2"/>
    <property type="match status" value="1"/>
</dbReference>
<reference evidence="7 8" key="1">
    <citation type="submission" date="2018-09" db="EMBL/GenBank/DDBJ databases">
        <title>Novel species of Arthrobacter.</title>
        <authorList>
            <person name="Liu Q."/>
            <person name="Xin Y.-H."/>
        </authorList>
    </citation>
    <scope>NUCLEOTIDE SEQUENCE [LARGE SCALE GENOMIC DNA]</scope>
    <source>
        <strain evidence="7 8">Hz2</strain>
    </source>
</reference>
<evidence type="ECO:0000313" key="8">
    <source>
        <dbReference type="Proteomes" id="UP000272560"/>
    </source>
</evidence>
<keyword evidence="8" id="KW-1185">Reference proteome</keyword>
<dbReference type="EMBL" id="QZVT01000002">
    <property type="protein sequence ID" value="RJT82190.1"/>
    <property type="molecule type" value="Genomic_DNA"/>
</dbReference>
<dbReference type="SMART" id="SM00382">
    <property type="entry name" value="AAA"/>
    <property type="match status" value="1"/>
</dbReference>
<dbReference type="InterPro" id="IPR003593">
    <property type="entry name" value="AAA+_ATPase"/>
</dbReference>
<sequence length="299" mass="31145">MTVHPVPTGFPAGAPVLDVRHLTVRYDDVQALDDVSVTLAPGRICGLIGVNGSGKSTLFKALMGLLAPQSGSVELFGRTTASARKQGLVAYMPQAEEVDWTFPVSVSDVVAMGLYGRLGPARRLRAADRAAVDQALERVGLTDLRRRQIGQLSGGQRKRVFIARSIAQDAKLLLLDEPFAGVDRSSERTMTALLQDLRDEGRSVLVSTHDLAGVPELCDEAILLHQRVLAQGDPAAVLTHGNLARAFGPVYRAAPLPPAAAPSVVPAAASSPTASSPAPAPASSPAQSAAPAPAPIGKP</sequence>
<evidence type="ECO:0000256" key="3">
    <source>
        <dbReference type="ARBA" id="ARBA00022741"/>
    </source>
</evidence>
<dbReference type="Pfam" id="PF00005">
    <property type="entry name" value="ABC_tran"/>
    <property type="match status" value="1"/>
</dbReference>
<protein>
    <submittedName>
        <fullName evidence="7">Metal ABC transporter ATP-binding protein</fullName>
    </submittedName>
</protein>
<proteinExistence type="inferred from homology"/>
<dbReference type="CDD" id="cd03235">
    <property type="entry name" value="ABC_Metallic_Cations"/>
    <property type="match status" value="1"/>
</dbReference>
<keyword evidence="3" id="KW-0547">Nucleotide-binding</keyword>
<comment type="caution">
    <text evidence="7">The sequence shown here is derived from an EMBL/GenBank/DDBJ whole genome shotgun (WGS) entry which is preliminary data.</text>
</comment>
<dbReference type="InterPro" id="IPR050153">
    <property type="entry name" value="Metal_Ion_Import_ABC"/>
</dbReference>
<organism evidence="7 8">
    <name type="scientific">Arthrobacter cheniae</name>
    <dbReference type="NCBI Taxonomy" id="1258888"/>
    <lineage>
        <taxon>Bacteria</taxon>
        <taxon>Bacillati</taxon>
        <taxon>Actinomycetota</taxon>
        <taxon>Actinomycetes</taxon>
        <taxon>Micrococcales</taxon>
        <taxon>Micrococcaceae</taxon>
        <taxon>Arthrobacter</taxon>
    </lineage>
</organism>
<dbReference type="AlphaFoldDB" id="A0A3A5MEF6"/>
<dbReference type="OrthoDB" id="5296765at2"/>
<keyword evidence="2" id="KW-0813">Transport</keyword>
<feature type="compositionally biased region" description="Low complexity" evidence="5">
    <location>
        <begin position="261"/>
        <end position="291"/>
    </location>
</feature>
<dbReference type="RefSeq" id="WP_120148006.1">
    <property type="nucleotide sequence ID" value="NZ_QZVT01000002.1"/>
</dbReference>
<evidence type="ECO:0000256" key="4">
    <source>
        <dbReference type="ARBA" id="ARBA00022840"/>
    </source>
</evidence>
<dbReference type="PANTHER" id="PTHR42734">
    <property type="entry name" value="METAL TRANSPORT SYSTEM ATP-BINDING PROTEIN TM_0124-RELATED"/>
    <property type="match status" value="1"/>
</dbReference>
<dbReference type="InterPro" id="IPR027417">
    <property type="entry name" value="P-loop_NTPase"/>
</dbReference>
<evidence type="ECO:0000256" key="2">
    <source>
        <dbReference type="ARBA" id="ARBA00022448"/>
    </source>
</evidence>